<proteinExistence type="inferred from homology"/>
<dbReference type="CDD" id="cd04688">
    <property type="entry name" value="NUDIX_Hydrolase"/>
    <property type="match status" value="1"/>
</dbReference>
<sequence length="167" mass="18957">MTQTRRMICYDEDNRRFQLRAAGIALRGGKLLIHRGTTDAFWALPGGRVEYGETIVETLEREMVEELGCRVTVGRLLFTCETIFSAGERRHHEIGFYHLMSVPDDFGCEDGICHRVRDGFADLEFRWIDTDEPSLSAAPVHPAAMRPFLADLPLAPVHLTDVRQVRA</sequence>
<dbReference type="Pfam" id="PF00293">
    <property type="entry name" value="NUDIX"/>
    <property type="match status" value="1"/>
</dbReference>
<evidence type="ECO:0000259" key="4">
    <source>
        <dbReference type="PROSITE" id="PS51462"/>
    </source>
</evidence>
<dbReference type="InterPro" id="IPR020476">
    <property type="entry name" value="Nudix_hydrolase"/>
</dbReference>
<dbReference type="PANTHER" id="PTHR43046">
    <property type="entry name" value="GDP-MANNOSE MANNOSYL HYDROLASE"/>
    <property type="match status" value="1"/>
</dbReference>
<evidence type="ECO:0000313" key="6">
    <source>
        <dbReference type="Proteomes" id="UP001597521"/>
    </source>
</evidence>
<dbReference type="InterPro" id="IPR020084">
    <property type="entry name" value="NUDIX_hydrolase_CS"/>
</dbReference>
<dbReference type="PANTHER" id="PTHR43046:SF14">
    <property type="entry name" value="MUTT_NUDIX FAMILY PROTEIN"/>
    <property type="match status" value="1"/>
</dbReference>
<dbReference type="Proteomes" id="UP001597521">
    <property type="component" value="Unassembled WGS sequence"/>
</dbReference>
<dbReference type="InterPro" id="IPR015797">
    <property type="entry name" value="NUDIX_hydrolase-like_dom_sf"/>
</dbReference>
<evidence type="ECO:0000256" key="2">
    <source>
        <dbReference type="ARBA" id="ARBA00022801"/>
    </source>
</evidence>
<dbReference type="PROSITE" id="PS00893">
    <property type="entry name" value="NUDIX_BOX"/>
    <property type="match status" value="1"/>
</dbReference>
<evidence type="ECO:0000313" key="5">
    <source>
        <dbReference type="EMBL" id="MFD2647280.1"/>
    </source>
</evidence>
<dbReference type="Gene3D" id="3.90.79.10">
    <property type="entry name" value="Nucleoside Triphosphate Pyrophosphohydrolase"/>
    <property type="match status" value="1"/>
</dbReference>
<protein>
    <submittedName>
        <fullName evidence="5">NUDIX hydrolase</fullName>
    </submittedName>
</protein>
<dbReference type="PRINTS" id="PR00502">
    <property type="entry name" value="NUDIXFAMILY"/>
</dbReference>
<comment type="cofactor">
    <cofactor evidence="1">
        <name>Mg(2+)</name>
        <dbReference type="ChEBI" id="CHEBI:18420"/>
    </cofactor>
</comment>
<keyword evidence="6" id="KW-1185">Reference proteome</keyword>
<dbReference type="GO" id="GO:0016787">
    <property type="term" value="F:hydrolase activity"/>
    <property type="evidence" value="ECO:0007669"/>
    <property type="project" value="UniProtKB-KW"/>
</dbReference>
<organism evidence="5 6">
    <name type="scientific">Devosia albogilva</name>
    <dbReference type="NCBI Taxonomy" id="429726"/>
    <lineage>
        <taxon>Bacteria</taxon>
        <taxon>Pseudomonadati</taxon>
        <taxon>Pseudomonadota</taxon>
        <taxon>Alphaproteobacteria</taxon>
        <taxon>Hyphomicrobiales</taxon>
        <taxon>Devosiaceae</taxon>
        <taxon>Devosia</taxon>
    </lineage>
</organism>
<dbReference type="InterPro" id="IPR000086">
    <property type="entry name" value="NUDIX_hydrolase_dom"/>
</dbReference>
<gene>
    <name evidence="5" type="ORF">ACFSX5_05645</name>
</gene>
<keyword evidence="2 3" id="KW-0378">Hydrolase</keyword>
<accession>A0ABW5QI23</accession>
<feature type="domain" description="Nudix hydrolase" evidence="4">
    <location>
        <begin position="16"/>
        <end position="151"/>
    </location>
</feature>
<dbReference type="SUPFAM" id="SSF55811">
    <property type="entry name" value="Nudix"/>
    <property type="match status" value="1"/>
</dbReference>
<dbReference type="RefSeq" id="WP_386832310.1">
    <property type="nucleotide sequence ID" value="NZ_JBHUNP010000001.1"/>
</dbReference>
<comment type="similarity">
    <text evidence="3">Belongs to the Nudix hydrolase family.</text>
</comment>
<reference evidence="6" key="1">
    <citation type="journal article" date="2019" name="Int. J. Syst. Evol. Microbiol.">
        <title>The Global Catalogue of Microorganisms (GCM) 10K type strain sequencing project: providing services to taxonomists for standard genome sequencing and annotation.</title>
        <authorList>
            <consortium name="The Broad Institute Genomics Platform"/>
            <consortium name="The Broad Institute Genome Sequencing Center for Infectious Disease"/>
            <person name="Wu L."/>
            <person name="Ma J."/>
        </authorList>
    </citation>
    <scope>NUCLEOTIDE SEQUENCE [LARGE SCALE GENOMIC DNA]</scope>
    <source>
        <strain evidence="6">CCM 7427</strain>
    </source>
</reference>
<comment type="caution">
    <text evidence="5">The sequence shown here is derived from an EMBL/GenBank/DDBJ whole genome shotgun (WGS) entry which is preliminary data.</text>
</comment>
<evidence type="ECO:0000256" key="3">
    <source>
        <dbReference type="RuleBase" id="RU003476"/>
    </source>
</evidence>
<dbReference type="EMBL" id="JBHUNP010000001">
    <property type="protein sequence ID" value="MFD2647280.1"/>
    <property type="molecule type" value="Genomic_DNA"/>
</dbReference>
<name>A0ABW5QI23_9HYPH</name>
<dbReference type="PROSITE" id="PS51462">
    <property type="entry name" value="NUDIX"/>
    <property type="match status" value="1"/>
</dbReference>
<evidence type="ECO:0000256" key="1">
    <source>
        <dbReference type="ARBA" id="ARBA00001946"/>
    </source>
</evidence>